<gene>
    <name evidence="1" type="ORF">TKK_019656</name>
</gene>
<keyword evidence="2" id="KW-1185">Reference proteome</keyword>
<evidence type="ECO:0000313" key="2">
    <source>
        <dbReference type="Proteomes" id="UP001627154"/>
    </source>
</evidence>
<evidence type="ECO:0000313" key="1">
    <source>
        <dbReference type="EMBL" id="KAL3384557.1"/>
    </source>
</evidence>
<name>A0ABD2VVH5_9HYME</name>
<organism evidence="1 2">
    <name type="scientific">Trichogramma kaykai</name>
    <dbReference type="NCBI Taxonomy" id="54128"/>
    <lineage>
        <taxon>Eukaryota</taxon>
        <taxon>Metazoa</taxon>
        <taxon>Ecdysozoa</taxon>
        <taxon>Arthropoda</taxon>
        <taxon>Hexapoda</taxon>
        <taxon>Insecta</taxon>
        <taxon>Pterygota</taxon>
        <taxon>Neoptera</taxon>
        <taxon>Endopterygota</taxon>
        <taxon>Hymenoptera</taxon>
        <taxon>Apocrita</taxon>
        <taxon>Proctotrupomorpha</taxon>
        <taxon>Chalcidoidea</taxon>
        <taxon>Trichogrammatidae</taxon>
        <taxon>Trichogramma</taxon>
    </lineage>
</organism>
<dbReference type="Proteomes" id="UP001627154">
    <property type="component" value="Unassembled WGS sequence"/>
</dbReference>
<dbReference type="PANTHER" id="PTHR46114">
    <property type="entry name" value="APPLE DOMAIN-CONTAINING PROTEIN"/>
    <property type="match status" value="1"/>
</dbReference>
<accession>A0ABD2VVH5</accession>
<proteinExistence type="predicted"/>
<protein>
    <recommendedName>
        <fullName evidence="3">C2H2-type domain-containing protein</fullName>
    </recommendedName>
</protein>
<dbReference type="PANTHER" id="PTHR46114:SF1">
    <property type="entry name" value="ZAD DOMAIN-CONTAINING PROTEIN"/>
    <property type="match status" value="1"/>
</dbReference>
<sequence length="336" mass="39441">MVRKFTQAELNDLIRDLGLAKDGAEYLASTLKSRNMLEKGTNVSYYRTRNDSFKRFFEEKEFDDEKLVICKNVEGLMGEIKTNIYKTNERRLSIDSSKRSLKAVLLHNTNKYASIPIAHSTTMHETYESMKILLDSIKYDEYKWMICGDLKVLGMLMGQQSGFTKYLCFKCLWDCRDRKNHYTDHKWPERNSLEIGNHNVINSPLVDPKKVLLPPLHIKLGIMKQFVKALNESDECYKYLESKFSYKSDAKLKEGIFDGPEIRKMLKDDNFPTKMTVIQKAAWDSFKNVVENFLGNRRSDDYKILISKMIKNFGEMKCNMSYKLHFLHNHSDEFPY</sequence>
<dbReference type="AlphaFoldDB" id="A0ABD2VVH5"/>
<evidence type="ECO:0008006" key="3">
    <source>
        <dbReference type="Google" id="ProtNLM"/>
    </source>
</evidence>
<reference evidence="1 2" key="1">
    <citation type="journal article" date="2024" name="bioRxiv">
        <title>A reference genome for Trichogramma kaykai: A tiny desert-dwelling parasitoid wasp with competing sex-ratio distorters.</title>
        <authorList>
            <person name="Culotta J."/>
            <person name="Lindsey A.R."/>
        </authorList>
    </citation>
    <scope>NUCLEOTIDE SEQUENCE [LARGE SCALE GENOMIC DNA]</scope>
    <source>
        <strain evidence="1 2">KSX58</strain>
    </source>
</reference>
<comment type="caution">
    <text evidence="1">The sequence shown here is derived from an EMBL/GenBank/DDBJ whole genome shotgun (WGS) entry which is preliminary data.</text>
</comment>
<dbReference type="EMBL" id="JBJJXI010000170">
    <property type="protein sequence ID" value="KAL3384557.1"/>
    <property type="molecule type" value="Genomic_DNA"/>
</dbReference>